<proteinExistence type="predicted"/>
<evidence type="ECO:0000313" key="2">
    <source>
        <dbReference type="EMBL" id="KKL67102.1"/>
    </source>
</evidence>
<dbReference type="AlphaFoldDB" id="A0A0F9GVE6"/>
<sequence>MTGAAQVRTRQPSSAPLCPSTPAQKRAIARSVASCQFAAFPGAIGPQWLTALQDEAAALFSGAARAEGTGRLRYRANITGLGDVALGFLTHPDLLTLLSRHFGGDYALTPEISCLTFYDESGHLGAHLDEPAARCAVTIILYLAADSPDPQAPETGLVLNVYGIERASVGDARLRIPTRAGTLVLGRGSRVWHERPPLGRGESVTAITGCYHMAGTGQNG</sequence>
<dbReference type="Gene3D" id="2.60.120.620">
    <property type="entry name" value="q2cbj1_9rhob like domain"/>
    <property type="match status" value="1"/>
</dbReference>
<evidence type="ECO:0000256" key="1">
    <source>
        <dbReference type="SAM" id="MobiDB-lite"/>
    </source>
</evidence>
<organism evidence="2">
    <name type="scientific">marine sediment metagenome</name>
    <dbReference type="NCBI Taxonomy" id="412755"/>
    <lineage>
        <taxon>unclassified sequences</taxon>
        <taxon>metagenomes</taxon>
        <taxon>ecological metagenomes</taxon>
    </lineage>
</organism>
<evidence type="ECO:0008006" key="3">
    <source>
        <dbReference type="Google" id="ProtNLM"/>
    </source>
</evidence>
<feature type="region of interest" description="Disordered" evidence="1">
    <location>
        <begin position="1"/>
        <end position="21"/>
    </location>
</feature>
<comment type="caution">
    <text evidence="2">The sequence shown here is derived from an EMBL/GenBank/DDBJ whole genome shotgun (WGS) entry which is preliminary data.</text>
</comment>
<dbReference type="EMBL" id="LAZR01026984">
    <property type="protein sequence ID" value="KKL67102.1"/>
    <property type="molecule type" value="Genomic_DNA"/>
</dbReference>
<gene>
    <name evidence="2" type="ORF">LCGC14_2138340</name>
</gene>
<accession>A0A0F9GVE6</accession>
<name>A0A0F9GVE6_9ZZZZ</name>
<reference evidence="2" key="1">
    <citation type="journal article" date="2015" name="Nature">
        <title>Complex archaea that bridge the gap between prokaryotes and eukaryotes.</title>
        <authorList>
            <person name="Spang A."/>
            <person name="Saw J.H."/>
            <person name="Jorgensen S.L."/>
            <person name="Zaremba-Niedzwiedzka K."/>
            <person name="Martijn J."/>
            <person name="Lind A.E."/>
            <person name="van Eijk R."/>
            <person name="Schleper C."/>
            <person name="Guy L."/>
            <person name="Ettema T.J."/>
        </authorList>
    </citation>
    <scope>NUCLEOTIDE SEQUENCE</scope>
</reference>
<protein>
    <recommendedName>
        <fullName evidence="3">Fe2OG dioxygenase domain-containing protein</fullName>
    </recommendedName>
</protein>